<dbReference type="NCBIfam" id="TIGR04183">
    <property type="entry name" value="Por_Secre_tail"/>
    <property type="match status" value="1"/>
</dbReference>
<evidence type="ECO:0000256" key="2">
    <source>
        <dbReference type="SAM" id="SignalP"/>
    </source>
</evidence>
<evidence type="ECO:0000259" key="3">
    <source>
        <dbReference type="Pfam" id="PF18962"/>
    </source>
</evidence>
<reference evidence="4 5" key="1">
    <citation type="submission" date="2018-02" db="EMBL/GenBank/DDBJ databases">
        <title>Genomic analysis of the strain RR4-38 isolated from a seawater recirculating aquaculture system.</title>
        <authorList>
            <person name="Kim Y.-S."/>
            <person name="Jang Y.H."/>
            <person name="Kim K.-H."/>
        </authorList>
    </citation>
    <scope>NUCLEOTIDE SEQUENCE [LARGE SCALE GENOMIC DNA]</scope>
    <source>
        <strain evidence="4 5">RR4-38</strain>
    </source>
</reference>
<accession>A0A2S0HYK7</accession>
<dbReference type="AlphaFoldDB" id="A0A2S0HYK7"/>
<keyword evidence="5" id="KW-1185">Reference proteome</keyword>
<dbReference type="InterPro" id="IPR026444">
    <property type="entry name" value="Secre_tail"/>
</dbReference>
<dbReference type="Pfam" id="PF18962">
    <property type="entry name" value="Por_Secre_tail"/>
    <property type="match status" value="1"/>
</dbReference>
<protein>
    <recommendedName>
        <fullName evidence="3">Secretion system C-terminal sorting domain-containing protein</fullName>
    </recommendedName>
</protein>
<organism evidence="4 5">
    <name type="scientific">Pukyongia salina</name>
    <dbReference type="NCBI Taxonomy" id="2094025"/>
    <lineage>
        <taxon>Bacteria</taxon>
        <taxon>Pseudomonadati</taxon>
        <taxon>Bacteroidota</taxon>
        <taxon>Flavobacteriia</taxon>
        <taxon>Flavobacteriales</taxon>
        <taxon>Flavobacteriaceae</taxon>
        <taxon>Pukyongia</taxon>
    </lineage>
</organism>
<evidence type="ECO:0000313" key="5">
    <source>
        <dbReference type="Proteomes" id="UP000238442"/>
    </source>
</evidence>
<feature type="domain" description="Secretion system C-terminal sorting" evidence="3">
    <location>
        <begin position="319"/>
        <end position="385"/>
    </location>
</feature>
<dbReference type="SUPFAM" id="SSF101898">
    <property type="entry name" value="NHL repeat"/>
    <property type="match status" value="1"/>
</dbReference>
<evidence type="ECO:0000256" key="1">
    <source>
        <dbReference type="ARBA" id="ARBA00022729"/>
    </source>
</evidence>
<sequence length="388" mass="41755">MRSFVLSALLCSFITLPLSAQNQPDLNELLSRLNENHFGSVSDVFTPEELDVLTAHFYQTINTPVTESVLLDRRGSSTQAVLPVTVVQILPDDLSQLENLGPSSLSDFEGAGIAITEVNTNVIVNNSNRIYIRGINNNVYMDTGVNVNVAPNEAIVGLERLSNGDIYAIGTNGMNSSHLYKLDPMTWGTTMIGGNNGLTLPLSLGRGPADQLVVLDGDDDNIYGVDAASGVVNLIGPSGFDANFGQGMAFDPVTNTTLLSAFNNTTFDSELRSLNISTGLTSLIGTITPGTLDQFGFTDWFDQDLLGSSTEVFDSFRYYPNPAHEVLNLNAGVQIDRIAIVDITGKQVMQQAIDALNAEINIAALSEGMYILNVQIDGRSAAYKFVKD</sequence>
<keyword evidence="1 2" id="KW-0732">Signal</keyword>
<dbReference type="KEGG" id="aue:C5O00_11425"/>
<feature type="chain" id="PRO_5015547029" description="Secretion system C-terminal sorting domain-containing protein" evidence="2">
    <location>
        <begin position="21"/>
        <end position="388"/>
    </location>
</feature>
<proteinExistence type="predicted"/>
<evidence type="ECO:0000313" key="4">
    <source>
        <dbReference type="EMBL" id="AVI51742.1"/>
    </source>
</evidence>
<gene>
    <name evidence="4" type="ORF">C5O00_11425</name>
</gene>
<feature type="signal peptide" evidence="2">
    <location>
        <begin position="1"/>
        <end position="20"/>
    </location>
</feature>
<dbReference type="OrthoDB" id="531718at2"/>
<dbReference type="Proteomes" id="UP000238442">
    <property type="component" value="Chromosome"/>
</dbReference>
<name>A0A2S0HYK7_9FLAO</name>
<dbReference type="EMBL" id="CP027062">
    <property type="protein sequence ID" value="AVI51742.1"/>
    <property type="molecule type" value="Genomic_DNA"/>
</dbReference>
<dbReference type="RefSeq" id="WP_105216982.1">
    <property type="nucleotide sequence ID" value="NZ_CP027062.1"/>
</dbReference>